<proteinExistence type="predicted"/>
<dbReference type="GO" id="GO:0046872">
    <property type="term" value="F:metal ion binding"/>
    <property type="evidence" value="ECO:0007669"/>
    <property type="project" value="UniProtKB-KW"/>
</dbReference>
<dbReference type="InterPro" id="IPR023214">
    <property type="entry name" value="HAD_sf"/>
</dbReference>
<dbReference type="STRING" id="78915.A0A4P9XL42"/>
<dbReference type="PANTHER" id="PTHR18901">
    <property type="entry name" value="2-DEOXYGLUCOSE-6-PHOSPHATE PHOSPHATASE 2"/>
    <property type="match status" value="1"/>
</dbReference>
<dbReference type="InterPro" id="IPR006439">
    <property type="entry name" value="HAD-SF_hydro_IA"/>
</dbReference>
<accession>A0A4P9XL42</accession>
<evidence type="ECO:0000256" key="4">
    <source>
        <dbReference type="ARBA" id="ARBA00022842"/>
    </source>
</evidence>
<evidence type="ECO:0000256" key="3">
    <source>
        <dbReference type="ARBA" id="ARBA00022801"/>
    </source>
</evidence>
<dbReference type="FunFam" id="3.40.50.1000:FF:000055">
    <property type="entry name" value="Haloacid dehalogenase-like hydrolase family protein"/>
    <property type="match status" value="1"/>
</dbReference>
<evidence type="ECO:0000256" key="2">
    <source>
        <dbReference type="ARBA" id="ARBA00022723"/>
    </source>
</evidence>
<dbReference type="PRINTS" id="PR00413">
    <property type="entry name" value="HADHALOGNASE"/>
</dbReference>
<gene>
    <name evidence="5" type="ORF">THASP1DRAFT_31618</name>
</gene>
<evidence type="ECO:0000256" key="1">
    <source>
        <dbReference type="ARBA" id="ARBA00001946"/>
    </source>
</evidence>
<dbReference type="OrthoDB" id="40579at2759"/>
<dbReference type="SFLD" id="SFLDS00003">
    <property type="entry name" value="Haloacid_Dehalogenase"/>
    <property type="match status" value="1"/>
</dbReference>
<keyword evidence="2" id="KW-0479">Metal-binding</keyword>
<reference evidence="6" key="1">
    <citation type="journal article" date="2018" name="Nat. Microbiol.">
        <title>Leveraging single-cell genomics to expand the fungal tree of life.</title>
        <authorList>
            <person name="Ahrendt S.R."/>
            <person name="Quandt C.A."/>
            <person name="Ciobanu D."/>
            <person name="Clum A."/>
            <person name="Salamov A."/>
            <person name="Andreopoulos B."/>
            <person name="Cheng J.F."/>
            <person name="Woyke T."/>
            <person name="Pelin A."/>
            <person name="Henrissat B."/>
            <person name="Reynolds N.K."/>
            <person name="Benny G.L."/>
            <person name="Smith M.E."/>
            <person name="James T.Y."/>
            <person name="Grigoriev I.V."/>
        </authorList>
    </citation>
    <scope>NUCLEOTIDE SEQUENCE [LARGE SCALE GENOMIC DNA]</scope>
    <source>
        <strain evidence="6">RSA 1356</strain>
    </source>
</reference>
<dbReference type="GO" id="GO:0016791">
    <property type="term" value="F:phosphatase activity"/>
    <property type="evidence" value="ECO:0007669"/>
    <property type="project" value="TreeGrafter"/>
</dbReference>
<dbReference type="EMBL" id="KZ992858">
    <property type="protein sequence ID" value="RKP06564.1"/>
    <property type="molecule type" value="Genomic_DNA"/>
</dbReference>
<sequence length="224" mass="24834">MAPKITHCIFDMDGLLLDTERVYTEVTSTILARYGVEFTYELKAPMMGAKAHAAAEYLLSTTGVPLSVEDYLTERNQMQLDRFPDCEPLPGVVRLIQHLKRCGVPIAVATGSYRAAYELKTQRHQALFSLFDVVVLSDDPAIKQGKPAPDLFEEARKRLGAPDPAHCLVFEDAINGVQAAHNAGMPVIWIPDPRANRDITPAPTEIIDSLEHFDLVKYGLPAFE</sequence>
<organism evidence="5 6">
    <name type="scientific">Thamnocephalis sphaerospora</name>
    <dbReference type="NCBI Taxonomy" id="78915"/>
    <lineage>
        <taxon>Eukaryota</taxon>
        <taxon>Fungi</taxon>
        <taxon>Fungi incertae sedis</taxon>
        <taxon>Zoopagomycota</taxon>
        <taxon>Zoopagomycotina</taxon>
        <taxon>Zoopagomycetes</taxon>
        <taxon>Zoopagales</taxon>
        <taxon>Sigmoideomycetaceae</taxon>
        <taxon>Thamnocephalis</taxon>
    </lineage>
</organism>
<keyword evidence="6" id="KW-1185">Reference proteome</keyword>
<dbReference type="PANTHER" id="PTHR18901:SF38">
    <property type="entry name" value="PSEUDOURIDINE-5'-PHOSPHATASE"/>
    <property type="match status" value="1"/>
</dbReference>
<dbReference type="NCBIfam" id="TIGR01509">
    <property type="entry name" value="HAD-SF-IA-v3"/>
    <property type="match status" value="1"/>
</dbReference>
<protein>
    <submittedName>
        <fullName evidence="5">HAD-like domain-containing protein</fullName>
    </submittedName>
</protein>
<dbReference type="SFLD" id="SFLDG01129">
    <property type="entry name" value="C1.5:_HAD__Beta-PGM__Phosphata"/>
    <property type="match status" value="1"/>
</dbReference>
<evidence type="ECO:0000313" key="6">
    <source>
        <dbReference type="Proteomes" id="UP000271241"/>
    </source>
</evidence>
<dbReference type="InterPro" id="IPR023198">
    <property type="entry name" value="PGP-like_dom2"/>
</dbReference>
<dbReference type="SUPFAM" id="SSF56784">
    <property type="entry name" value="HAD-like"/>
    <property type="match status" value="1"/>
</dbReference>
<evidence type="ECO:0000313" key="5">
    <source>
        <dbReference type="EMBL" id="RKP06564.1"/>
    </source>
</evidence>
<dbReference type="SFLD" id="SFLDG01135">
    <property type="entry name" value="C1.5.6:_HAD__Beta-PGM__Phospha"/>
    <property type="match status" value="1"/>
</dbReference>
<keyword evidence="3" id="KW-0378">Hydrolase</keyword>
<dbReference type="Gene3D" id="3.40.50.1000">
    <property type="entry name" value="HAD superfamily/HAD-like"/>
    <property type="match status" value="1"/>
</dbReference>
<dbReference type="AlphaFoldDB" id="A0A4P9XL42"/>
<dbReference type="InterPro" id="IPR036412">
    <property type="entry name" value="HAD-like_sf"/>
</dbReference>
<dbReference type="Proteomes" id="UP000271241">
    <property type="component" value="Unassembled WGS sequence"/>
</dbReference>
<dbReference type="Gene3D" id="1.10.150.240">
    <property type="entry name" value="Putative phosphatase, domain 2"/>
    <property type="match status" value="1"/>
</dbReference>
<comment type="cofactor">
    <cofactor evidence="1">
        <name>Mg(2+)</name>
        <dbReference type="ChEBI" id="CHEBI:18420"/>
    </cofactor>
</comment>
<dbReference type="FunFam" id="1.10.150.240:FF:000001">
    <property type="entry name" value="Haloacid dehalogenase-like hydrolase domain"/>
    <property type="match status" value="1"/>
</dbReference>
<keyword evidence="4" id="KW-0460">Magnesium</keyword>
<name>A0A4P9XL42_9FUNG</name>
<dbReference type="Pfam" id="PF00702">
    <property type="entry name" value="Hydrolase"/>
    <property type="match status" value="1"/>
</dbReference>